<gene>
    <name evidence="6" type="ORF">AB1Y20_011270</name>
</gene>
<keyword evidence="3" id="KW-0949">S-adenosyl-L-methionine</keyword>
<comment type="caution">
    <text evidence="6">The sequence shown here is derived from an EMBL/GenBank/DDBJ whole genome shotgun (WGS) entry which is preliminary data.</text>
</comment>
<proteinExistence type="inferred from homology"/>
<dbReference type="AlphaFoldDB" id="A0AB34IP31"/>
<dbReference type="InterPro" id="IPR029063">
    <property type="entry name" value="SAM-dependent_MTases_sf"/>
</dbReference>
<reference evidence="6 7" key="1">
    <citation type="journal article" date="2024" name="Science">
        <title>Giant polyketide synthase enzymes in the biosynthesis of giant marine polyether toxins.</title>
        <authorList>
            <person name="Fallon T.R."/>
            <person name="Shende V.V."/>
            <person name="Wierzbicki I.H."/>
            <person name="Pendleton A.L."/>
            <person name="Watervoot N.F."/>
            <person name="Auber R.P."/>
            <person name="Gonzalez D.J."/>
            <person name="Wisecaver J.H."/>
            <person name="Moore B.S."/>
        </authorList>
    </citation>
    <scope>NUCLEOTIDE SEQUENCE [LARGE SCALE GENOMIC DNA]</scope>
    <source>
        <strain evidence="6 7">12B1</strain>
    </source>
</reference>
<name>A0AB34IP31_PRYPA</name>
<dbReference type="PROSITE" id="PS51682">
    <property type="entry name" value="SAM_OMT_I"/>
    <property type="match status" value="1"/>
</dbReference>
<evidence type="ECO:0000256" key="5">
    <source>
        <dbReference type="SAM" id="SignalP"/>
    </source>
</evidence>
<dbReference type="PANTHER" id="PTHR10509">
    <property type="entry name" value="O-METHYLTRANSFERASE-RELATED"/>
    <property type="match status" value="1"/>
</dbReference>
<comment type="similarity">
    <text evidence="4">Belongs to the class I-like SAM-binding methyltransferase superfamily. Cation-dependent O-methyltransferase family.</text>
</comment>
<keyword evidence="2" id="KW-0808">Transferase</keyword>
<organism evidence="6 7">
    <name type="scientific">Prymnesium parvum</name>
    <name type="common">Toxic golden alga</name>
    <dbReference type="NCBI Taxonomy" id="97485"/>
    <lineage>
        <taxon>Eukaryota</taxon>
        <taxon>Haptista</taxon>
        <taxon>Haptophyta</taxon>
        <taxon>Prymnesiophyceae</taxon>
        <taxon>Prymnesiales</taxon>
        <taxon>Prymnesiaceae</taxon>
        <taxon>Prymnesium</taxon>
    </lineage>
</organism>
<dbReference type="InterPro" id="IPR050362">
    <property type="entry name" value="Cation-dep_OMT"/>
</dbReference>
<dbReference type="Proteomes" id="UP001515480">
    <property type="component" value="Unassembled WGS sequence"/>
</dbReference>
<evidence type="ECO:0000256" key="4">
    <source>
        <dbReference type="ARBA" id="ARBA00023453"/>
    </source>
</evidence>
<feature type="chain" id="PRO_5044279124" evidence="5">
    <location>
        <begin position="22"/>
        <end position="426"/>
    </location>
</feature>
<dbReference type="PANTHER" id="PTHR10509:SF14">
    <property type="entry name" value="CAFFEOYL-COA O-METHYLTRANSFERASE 3-RELATED"/>
    <property type="match status" value="1"/>
</dbReference>
<evidence type="ECO:0000313" key="6">
    <source>
        <dbReference type="EMBL" id="KAL1503214.1"/>
    </source>
</evidence>
<dbReference type="GO" id="GO:0008171">
    <property type="term" value="F:O-methyltransferase activity"/>
    <property type="evidence" value="ECO:0007669"/>
    <property type="project" value="InterPro"/>
</dbReference>
<feature type="signal peptide" evidence="5">
    <location>
        <begin position="1"/>
        <end position="21"/>
    </location>
</feature>
<keyword evidence="5" id="KW-0732">Signal</keyword>
<evidence type="ECO:0000313" key="7">
    <source>
        <dbReference type="Proteomes" id="UP001515480"/>
    </source>
</evidence>
<dbReference type="Pfam" id="PF01596">
    <property type="entry name" value="Methyltransf_3"/>
    <property type="match status" value="1"/>
</dbReference>
<evidence type="ECO:0000256" key="3">
    <source>
        <dbReference type="ARBA" id="ARBA00022691"/>
    </source>
</evidence>
<dbReference type="InterPro" id="IPR002935">
    <property type="entry name" value="SAM_O-MeTrfase"/>
</dbReference>
<dbReference type="CDD" id="cd02440">
    <property type="entry name" value="AdoMet_MTases"/>
    <property type="match status" value="1"/>
</dbReference>
<accession>A0AB34IP31</accession>
<protein>
    <submittedName>
        <fullName evidence="6">Uncharacterized protein</fullName>
    </submittedName>
</protein>
<keyword evidence="7" id="KW-1185">Reference proteome</keyword>
<evidence type="ECO:0000256" key="1">
    <source>
        <dbReference type="ARBA" id="ARBA00022603"/>
    </source>
</evidence>
<dbReference type="SUPFAM" id="SSF53335">
    <property type="entry name" value="S-adenosyl-L-methionine-dependent methyltransferases"/>
    <property type="match status" value="1"/>
</dbReference>
<dbReference type="GO" id="GO:0008757">
    <property type="term" value="F:S-adenosylmethionine-dependent methyltransferase activity"/>
    <property type="evidence" value="ECO:0007669"/>
    <property type="project" value="TreeGrafter"/>
</dbReference>
<evidence type="ECO:0000256" key="2">
    <source>
        <dbReference type="ARBA" id="ARBA00022679"/>
    </source>
</evidence>
<dbReference type="Gene3D" id="3.40.50.150">
    <property type="entry name" value="Vaccinia Virus protein VP39"/>
    <property type="match status" value="1"/>
</dbReference>
<dbReference type="GO" id="GO:0032259">
    <property type="term" value="P:methylation"/>
    <property type="evidence" value="ECO:0007669"/>
    <property type="project" value="UniProtKB-KW"/>
</dbReference>
<keyword evidence="1" id="KW-0489">Methyltransferase</keyword>
<sequence>MPRNLLPLTLAALGALHSTAAYSLPHTTLSHRIIRSSHLESSRPRIVPRLTAPTQAAEEMVVQEATPPPANVVRVLEPGCPSCEATWLAQSKQTEEQEHERLRALRQTNMTEFMQDIWEYAQRMNDTQRQEVALIPDTLLRNFVIKSSTPPSPLMETVYNNTLQRVPYEQACYICGPEQAMLLRALVGLARPRRCLDIGSFTGYATSAVLEALPEDAQLTCLEVEKDFTDLAIEAVGERNVDFILAPAIETMNRFEEEGRTFDFITLDADKPMHGEYYNSSLRLLRPGGVLVMFGMLLFPTIEDQEAMEQLHQSLPNDTRISTAQLPVGCGMQLMVKLEGTQPSKPLSEEEKSARRKWQLESELAAIDRFIDSVGVPLGGAGAVGPGTEALTSKGLVAMQAARRLQEQALADMAAASEEKPEAEAA</sequence>
<dbReference type="EMBL" id="JBGBPQ010000022">
    <property type="protein sequence ID" value="KAL1503214.1"/>
    <property type="molecule type" value="Genomic_DNA"/>
</dbReference>